<keyword evidence="3" id="KW-1185">Reference proteome</keyword>
<keyword evidence="1" id="KW-0812">Transmembrane</keyword>
<evidence type="ECO:0000313" key="3">
    <source>
        <dbReference type="Proteomes" id="UP000216339"/>
    </source>
</evidence>
<dbReference type="OrthoDB" id="21325at2"/>
<keyword evidence="1" id="KW-0472">Membrane</keyword>
<feature type="transmembrane region" description="Helical" evidence="1">
    <location>
        <begin position="223"/>
        <end position="239"/>
    </location>
</feature>
<dbReference type="AlphaFoldDB" id="A0A271J4D1"/>
<keyword evidence="1" id="KW-1133">Transmembrane helix</keyword>
<evidence type="ECO:0000313" key="2">
    <source>
        <dbReference type="EMBL" id="PAP78147.1"/>
    </source>
</evidence>
<comment type="caution">
    <text evidence="2">The sequence shown here is derived from an EMBL/GenBank/DDBJ whole genome shotgun (WGS) entry which is preliminary data.</text>
</comment>
<evidence type="ECO:0000256" key="1">
    <source>
        <dbReference type="SAM" id="Phobius"/>
    </source>
</evidence>
<protein>
    <submittedName>
        <fullName evidence="2">Uncharacterized protein</fullName>
    </submittedName>
</protein>
<feature type="transmembrane region" description="Helical" evidence="1">
    <location>
        <begin position="193"/>
        <end position="211"/>
    </location>
</feature>
<proteinExistence type="predicted"/>
<dbReference type="Proteomes" id="UP000216339">
    <property type="component" value="Unassembled WGS sequence"/>
</dbReference>
<name>A0A271J4D1_9BACT</name>
<feature type="transmembrane region" description="Helical" evidence="1">
    <location>
        <begin position="135"/>
        <end position="157"/>
    </location>
</feature>
<reference evidence="2 3" key="1">
    <citation type="submission" date="2016-11" db="EMBL/GenBank/DDBJ databases">
        <title>Study of marine rhodopsin-containing bacteria.</title>
        <authorList>
            <person name="Yoshizawa S."/>
            <person name="Kumagai Y."/>
            <person name="Kogure K."/>
        </authorList>
    </citation>
    <scope>NUCLEOTIDE SEQUENCE [LARGE SCALE GENOMIC DNA]</scope>
    <source>
        <strain evidence="2 3">SAORIC-28</strain>
    </source>
</reference>
<gene>
    <name evidence="2" type="ORF">BSZ37_17755</name>
</gene>
<feature type="transmembrane region" description="Helical" evidence="1">
    <location>
        <begin position="169"/>
        <end position="187"/>
    </location>
</feature>
<dbReference type="RefSeq" id="WP_095511825.1">
    <property type="nucleotide sequence ID" value="NZ_MQWD01000001.1"/>
</dbReference>
<dbReference type="EMBL" id="MQWD01000001">
    <property type="protein sequence ID" value="PAP78147.1"/>
    <property type="molecule type" value="Genomic_DNA"/>
</dbReference>
<accession>A0A271J4D1</accession>
<sequence>MLALLLSAGLALVHVVAGTLRFLAVVPRSRWLSLAGGISVAYVFAHLLPQVAAGQETLQETGLTEVVIGEGHVWLLSLLGLVVFYGLERAATTSREDGDEAGADRTGPGVFWLHMASYGLYNVLVGYLLGEGEGATATGLVLFWVAMALHFFVNDYGLRQHHKERYDRVGRWVLALAVVAGAAVGLVQRIHPAVIAGLVSFLAGGIVLNVLKEELPEERASRFWPFALGAVGYAVLLAAV</sequence>
<organism evidence="2 3">
    <name type="scientific">Rubrivirga marina</name>
    <dbReference type="NCBI Taxonomy" id="1196024"/>
    <lineage>
        <taxon>Bacteria</taxon>
        <taxon>Pseudomonadati</taxon>
        <taxon>Rhodothermota</taxon>
        <taxon>Rhodothermia</taxon>
        <taxon>Rhodothermales</taxon>
        <taxon>Rubricoccaceae</taxon>
        <taxon>Rubrivirga</taxon>
    </lineage>
</organism>
<feature type="transmembrane region" description="Helical" evidence="1">
    <location>
        <begin position="109"/>
        <end position="129"/>
    </location>
</feature>
<feature type="transmembrane region" description="Helical" evidence="1">
    <location>
        <begin position="71"/>
        <end position="88"/>
    </location>
</feature>